<evidence type="ECO:0000256" key="3">
    <source>
        <dbReference type="ARBA" id="ARBA00022729"/>
    </source>
</evidence>
<dbReference type="Proteomes" id="UP000262969">
    <property type="component" value="Unassembled WGS sequence"/>
</dbReference>
<dbReference type="EMBL" id="DPVV01000612">
    <property type="protein sequence ID" value="HCL04381.1"/>
    <property type="molecule type" value="Genomic_DNA"/>
</dbReference>
<evidence type="ECO:0000256" key="2">
    <source>
        <dbReference type="ARBA" id="ARBA00022448"/>
    </source>
</evidence>
<dbReference type="PROSITE" id="PS51257">
    <property type="entry name" value="PROKAR_LIPOPROTEIN"/>
    <property type="match status" value="1"/>
</dbReference>
<protein>
    <submittedName>
        <fullName evidence="5">ABC transporter substrate-binding protein</fullName>
    </submittedName>
</protein>
<dbReference type="GO" id="GO:0015768">
    <property type="term" value="P:maltose transport"/>
    <property type="evidence" value="ECO:0007669"/>
    <property type="project" value="TreeGrafter"/>
</dbReference>
<dbReference type="GO" id="GO:1901982">
    <property type="term" value="F:maltose binding"/>
    <property type="evidence" value="ECO:0007669"/>
    <property type="project" value="TreeGrafter"/>
</dbReference>
<dbReference type="Gene3D" id="3.40.190.10">
    <property type="entry name" value="Periplasmic binding protein-like II"/>
    <property type="match status" value="1"/>
</dbReference>
<dbReference type="CDD" id="cd13585">
    <property type="entry name" value="PBP2_TMBP_like"/>
    <property type="match status" value="1"/>
</dbReference>
<evidence type="ECO:0000313" key="6">
    <source>
        <dbReference type="Proteomes" id="UP000262969"/>
    </source>
</evidence>
<sequence length="431" mass="47400">MRKLLKNVTLALTVVALGASMIGCSANKSNDAGQNGSKTGTLKVLLPEDKGEQDPLNIALEQWSKETGNKLDKIIISHDDQLLKFPAMAKNKDLPDLIATTRLHQLYPEEFVDMSTVVDTSLFEESALKIVGQDYKSDKISGLPRQFTTTCMFYNADALKAAGVEAPTLDNPWTWDELYANAEKIQQSGAAKYGFAADVSRARYDILMYANGGSLVQKDGDTFKVTVNSAQNVDTLTKFVEANNKGVMPKAIWAGGSTDNPVEYFKNGDAAILLSGSWNYTPISSDVKFEFGVMPSPKGTSSQGAIIGGEALAVPEKAPNKELALEFIKWFYEENNFKNYIENDKGLSAIKSVVYTPADAKVADDFKVIQSEVSNVTESFRVDESSAWRTYKDNEYRDYIKRAVSGELTPQKALDSFAKELSDSSKWEIAK</sequence>
<accession>A0A3D2XBA8</accession>
<dbReference type="GO" id="GO:0055052">
    <property type="term" value="C:ATP-binding cassette (ABC) transporter complex, substrate-binding subunit-containing"/>
    <property type="evidence" value="ECO:0007669"/>
    <property type="project" value="TreeGrafter"/>
</dbReference>
<dbReference type="PANTHER" id="PTHR30061:SF50">
    <property type="entry name" value="MALTOSE_MALTODEXTRIN-BINDING PERIPLASMIC PROTEIN"/>
    <property type="match status" value="1"/>
</dbReference>
<evidence type="ECO:0000256" key="4">
    <source>
        <dbReference type="SAM" id="SignalP"/>
    </source>
</evidence>
<keyword evidence="3 4" id="KW-0732">Signal</keyword>
<proteinExistence type="inferred from homology"/>
<dbReference type="AlphaFoldDB" id="A0A3D2XBA8"/>
<evidence type="ECO:0000256" key="1">
    <source>
        <dbReference type="ARBA" id="ARBA00008520"/>
    </source>
</evidence>
<comment type="similarity">
    <text evidence="1">Belongs to the bacterial solute-binding protein 1 family.</text>
</comment>
<gene>
    <name evidence="5" type="ORF">DHW61_18560</name>
</gene>
<keyword evidence="2" id="KW-0813">Transport</keyword>
<name>A0A3D2XBA8_9FIRM</name>
<dbReference type="InterPro" id="IPR006059">
    <property type="entry name" value="SBP"/>
</dbReference>
<feature type="chain" id="PRO_5039135480" evidence="4">
    <location>
        <begin position="26"/>
        <end position="431"/>
    </location>
</feature>
<evidence type="ECO:0000313" key="5">
    <source>
        <dbReference type="EMBL" id="HCL04381.1"/>
    </source>
</evidence>
<dbReference type="PANTHER" id="PTHR30061">
    <property type="entry name" value="MALTOSE-BINDING PERIPLASMIC PROTEIN"/>
    <property type="match status" value="1"/>
</dbReference>
<organism evidence="5 6">
    <name type="scientific">Lachnoclostridium phytofermentans</name>
    <dbReference type="NCBI Taxonomy" id="66219"/>
    <lineage>
        <taxon>Bacteria</taxon>
        <taxon>Bacillati</taxon>
        <taxon>Bacillota</taxon>
        <taxon>Clostridia</taxon>
        <taxon>Lachnospirales</taxon>
        <taxon>Lachnospiraceae</taxon>
    </lineage>
</organism>
<dbReference type="GO" id="GO:0042956">
    <property type="term" value="P:maltodextrin transmembrane transport"/>
    <property type="evidence" value="ECO:0007669"/>
    <property type="project" value="TreeGrafter"/>
</dbReference>
<comment type="caution">
    <text evidence="5">The sequence shown here is derived from an EMBL/GenBank/DDBJ whole genome shotgun (WGS) entry which is preliminary data.</text>
</comment>
<dbReference type="SUPFAM" id="SSF53850">
    <property type="entry name" value="Periplasmic binding protein-like II"/>
    <property type="match status" value="1"/>
</dbReference>
<reference evidence="5 6" key="1">
    <citation type="journal article" date="2018" name="Nat. Biotechnol.">
        <title>A standardized bacterial taxonomy based on genome phylogeny substantially revises the tree of life.</title>
        <authorList>
            <person name="Parks D.H."/>
            <person name="Chuvochina M."/>
            <person name="Waite D.W."/>
            <person name="Rinke C."/>
            <person name="Skarshewski A."/>
            <person name="Chaumeil P.A."/>
            <person name="Hugenholtz P."/>
        </authorList>
    </citation>
    <scope>NUCLEOTIDE SEQUENCE [LARGE SCALE GENOMIC DNA]</scope>
    <source>
        <strain evidence="5">UBA11728</strain>
    </source>
</reference>
<feature type="signal peptide" evidence="4">
    <location>
        <begin position="1"/>
        <end position="25"/>
    </location>
</feature>
<dbReference type="Pfam" id="PF13416">
    <property type="entry name" value="SBP_bac_8"/>
    <property type="match status" value="1"/>
</dbReference>